<evidence type="ECO:0000313" key="2">
    <source>
        <dbReference type="EMBL" id="SJN25366.1"/>
    </source>
</evidence>
<organism evidence="2 3">
    <name type="scientific">Micrococcus lylae</name>
    <dbReference type="NCBI Taxonomy" id="1273"/>
    <lineage>
        <taxon>Bacteria</taxon>
        <taxon>Bacillati</taxon>
        <taxon>Actinomycetota</taxon>
        <taxon>Actinomycetes</taxon>
        <taxon>Micrococcales</taxon>
        <taxon>Micrococcaceae</taxon>
        <taxon>Micrococcus</taxon>
    </lineage>
</organism>
<feature type="compositionally biased region" description="Gly residues" evidence="1">
    <location>
        <begin position="44"/>
        <end position="53"/>
    </location>
</feature>
<name>A0A1R4IZR2_9MICC</name>
<dbReference type="EMBL" id="FUKP01000038">
    <property type="protein sequence ID" value="SJN25366.1"/>
    <property type="molecule type" value="Genomic_DNA"/>
</dbReference>
<accession>A0A1R4IZR2</accession>
<evidence type="ECO:0000256" key="1">
    <source>
        <dbReference type="SAM" id="MobiDB-lite"/>
    </source>
</evidence>
<reference evidence="2 3" key="1">
    <citation type="submission" date="2017-02" db="EMBL/GenBank/DDBJ databases">
        <authorList>
            <person name="Peterson S.W."/>
        </authorList>
    </citation>
    <scope>NUCLEOTIDE SEQUENCE [LARGE SCALE GENOMIC DNA]</scope>
    <source>
        <strain evidence="2 3">2B3F</strain>
    </source>
</reference>
<gene>
    <name evidence="2" type="ORF">FM125_05620</name>
</gene>
<evidence type="ECO:0000313" key="3">
    <source>
        <dbReference type="Proteomes" id="UP000196230"/>
    </source>
</evidence>
<dbReference type="AlphaFoldDB" id="A0A1R4IZR2"/>
<dbReference type="Proteomes" id="UP000196230">
    <property type="component" value="Unassembled WGS sequence"/>
</dbReference>
<feature type="region of interest" description="Disordered" evidence="1">
    <location>
        <begin position="43"/>
        <end position="68"/>
    </location>
</feature>
<protein>
    <submittedName>
        <fullName evidence="2">Uncharacterized protein</fullName>
    </submittedName>
</protein>
<proteinExistence type="predicted"/>
<sequence>MAGVVLGSGGHGAGLSVGNEACPAYCAPRTVQARLGRVHPTGAYAGGETGRGTGTEREGPCHPCCSMG</sequence>